<accession>A0A1G9AEQ6</accession>
<dbReference type="InterPro" id="IPR031803">
    <property type="entry name" value="BAT_GAF/HTH-assoc"/>
</dbReference>
<organism evidence="5 6">
    <name type="scientific">Natronorubrum texcoconense</name>
    <dbReference type="NCBI Taxonomy" id="1095776"/>
    <lineage>
        <taxon>Archaea</taxon>
        <taxon>Methanobacteriati</taxon>
        <taxon>Methanobacteriota</taxon>
        <taxon>Stenosarchaea group</taxon>
        <taxon>Halobacteria</taxon>
        <taxon>Halobacteriales</taxon>
        <taxon>Natrialbaceae</taxon>
        <taxon>Natronorubrum</taxon>
    </lineage>
</organism>
<keyword evidence="6" id="KW-1185">Reference proteome</keyword>
<dbReference type="RefSeq" id="WP_090307354.1">
    <property type="nucleotide sequence ID" value="NZ_FNFE01000003.1"/>
</dbReference>
<name>A0A1G9AEQ6_9EURY</name>
<protein>
    <submittedName>
        <fullName evidence="5">Predicted DNA binding protein, contains HTH domain</fullName>
    </submittedName>
</protein>
<dbReference type="InterPro" id="IPR007050">
    <property type="entry name" value="HTH_bacterioopsin"/>
</dbReference>
<evidence type="ECO:0000313" key="5">
    <source>
        <dbReference type="EMBL" id="SDK25862.1"/>
    </source>
</evidence>
<dbReference type="Proteomes" id="UP000198882">
    <property type="component" value="Unassembled WGS sequence"/>
</dbReference>
<sequence>MAIIAEISIQGDEFLLGQIIAEYPGLSVEIERVVPADKRVMPYIWGYGTDLKEFEAAMDESSNVRSITVLDEYDDRALYKIEWEDPAEQLIAGITETDATILEAHSDDEWLFRIRFEDHSGLAQFNEYCRTHDISYQLTRVSSMADANATETDFGLTDAQYEALSLAVERGYFKVPRDVEYDELAAELDVSVQALSERIRRGADKVLHDALTQSGPRNAQN</sequence>
<dbReference type="PANTHER" id="PTHR34236:SF1">
    <property type="entry name" value="DIMETHYL SULFOXIDE REDUCTASE TRANSCRIPTIONAL ACTIVATOR"/>
    <property type="match status" value="1"/>
</dbReference>
<dbReference type="AlphaFoldDB" id="A0A1G9AEQ6"/>
<evidence type="ECO:0000259" key="4">
    <source>
        <dbReference type="Pfam" id="PF15915"/>
    </source>
</evidence>
<dbReference type="PANTHER" id="PTHR34236">
    <property type="entry name" value="DIMETHYL SULFOXIDE REDUCTASE TRANSCRIPTIONAL ACTIVATOR"/>
    <property type="match status" value="1"/>
</dbReference>
<evidence type="ECO:0000313" key="6">
    <source>
        <dbReference type="Proteomes" id="UP000198882"/>
    </source>
</evidence>
<gene>
    <name evidence="5" type="ORF">SAMN04515672_2710</name>
</gene>
<proteinExistence type="predicted"/>
<evidence type="ECO:0000256" key="2">
    <source>
        <dbReference type="ARBA" id="ARBA00023163"/>
    </source>
</evidence>
<feature type="domain" description="HTH bat-type" evidence="3">
    <location>
        <begin position="156"/>
        <end position="207"/>
    </location>
</feature>
<dbReference type="STRING" id="1095776.SAMN04515672_2710"/>
<evidence type="ECO:0000259" key="3">
    <source>
        <dbReference type="Pfam" id="PF04967"/>
    </source>
</evidence>
<keyword evidence="1" id="KW-0805">Transcription regulation</keyword>
<reference evidence="6" key="1">
    <citation type="submission" date="2016-10" db="EMBL/GenBank/DDBJ databases">
        <authorList>
            <person name="Varghese N."/>
            <person name="Submissions S."/>
        </authorList>
    </citation>
    <scope>NUCLEOTIDE SEQUENCE [LARGE SCALE GENOMIC DNA]</scope>
    <source>
        <strain evidence="6">B4,CECT 8067,JCM 17497</strain>
    </source>
</reference>
<dbReference type="EMBL" id="FNFE01000003">
    <property type="protein sequence ID" value="SDK25862.1"/>
    <property type="molecule type" value="Genomic_DNA"/>
</dbReference>
<dbReference type="OrthoDB" id="163051at2157"/>
<keyword evidence="2" id="KW-0804">Transcription</keyword>
<evidence type="ECO:0000256" key="1">
    <source>
        <dbReference type="ARBA" id="ARBA00023015"/>
    </source>
</evidence>
<dbReference type="Pfam" id="PF04967">
    <property type="entry name" value="HTH_10"/>
    <property type="match status" value="1"/>
</dbReference>
<feature type="domain" description="Bacterioopsin transcriptional activator GAF and HTH associated" evidence="4">
    <location>
        <begin position="6"/>
        <end position="147"/>
    </location>
</feature>
<dbReference type="Pfam" id="PF15915">
    <property type="entry name" value="BAT"/>
    <property type="match status" value="1"/>
</dbReference>